<proteinExistence type="predicted"/>
<feature type="region of interest" description="Disordered" evidence="1">
    <location>
        <begin position="1"/>
        <end position="34"/>
    </location>
</feature>
<protein>
    <submittedName>
        <fullName evidence="2">Uncharacterized protein</fullName>
    </submittedName>
</protein>
<dbReference type="AlphaFoldDB" id="A0A0F9A4H9"/>
<sequence>MNDPVPEYASTDPNIVAPLVDPRGRPAPEEPPKGHLLDEVRAAFEASWSLGTALRREWDEDNPAWGQCAATAVAFKRLFGGRIMRTTVYDPYQKEIRDDGVFKYKHFFNQDAQGVTVDFTAIQYSRRAEFHVNTREPYLRSLPFGQDVMQRAVKLERRVREHLAKIETTGMMGRLDVYRMIKIDA</sequence>
<feature type="compositionally biased region" description="Basic and acidic residues" evidence="1">
    <location>
        <begin position="22"/>
        <end position="34"/>
    </location>
</feature>
<organism evidence="2">
    <name type="scientific">marine sediment metagenome</name>
    <dbReference type="NCBI Taxonomy" id="412755"/>
    <lineage>
        <taxon>unclassified sequences</taxon>
        <taxon>metagenomes</taxon>
        <taxon>ecological metagenomes</taxon>
    </lineage>
</organism>
<accession>A0A0F9A4H9</accession>
<evidence type="ECO:0000313" key="2">
    <source>
        <dbReference type="EMBL" id="KKL04469.1"/>
    </source>
</evidence>
<dbReference type="Pfam" id="PF24585">
    <property type="entry name" value="YunG"/>
    <property type="match status" value="1"/>
</dbReference>
<dbReference type="EMBL" id="LAZR01044510">
    <property type="protein sequence ID" value="KKL04469.1"/>
    <property type="molecule type" value="Genomic_DNA"/>
</dbReference>
<name>A0A0F9A4H9_9ZZZZ</name>
<gene>
    <name evidence="2" type="ORF">LCGC14_2615770</name>
</gene>
<dbReference type="InterPro" id="IPR056238">
    <property type="entry name" value="YunG-like"/>
</dbReference>
<comment type="caution">
    <text evidence="2">The sequence shown here is derived from an EMBL/GenBank/DDBJ whole genome shotgun (WGS) entry which is preliminary data.</text>
</comment>
<reference evidence="2" key="1">
    <citation type="journal article" date="2015" name="Nature">
        <title>Complex archaea that bridge the gap between prokaryotes and eukaryotes.</title>
        <authorList>
            <person name="Spang A."/>
            <person name="Saw J.H."/>
            <person name="Jorgensen S.L."/>
            <person name="Zaremba-Niedzwiedzka K."/>
            <person name="Martijn J."/>
            <person name="Lind A.E."/>
            <person name="van Eijk R."/>
            <person name="Schleper C."/>
            <person name="Guy L."/>
            <person name="Ettema T.J."/>
        </authorList>
    </citation>
    <scope>NUCLEOTIDE SEQUENCE</scope>
</reference>
<evidence type="ECO:0000256" key="1">
    <source>
        <dbReference type="SAM" id="MobiDB-lite"/>
    </source>
</evidence>